<dbReference type="SUPFAM" id="SSF48371">
    <property type="entry name" value="ARM repeat"/>
    <property type="match status" value="1"/>
</dbReference>
<protein>
    <submittedName>
        <fullName evidence="2">Uncharacterized protein</fullName>
    </submittedName>
</protein>
<evidence type="ECO:0000256" key="1">
    <source>
        <dbReference type="SAM" id="MobiDB-lite"/>
    </source>
</evidence>
<dbReference type="Proteomes" id="UP001470230">
    <property type="component" value="Unassembled WGS sequence"/>
</dbReference>
<dbReference type="EMBL" id="JAPFFF010000002">
    <property type="protein sequence ID" value="KAK8896058.1"/>
    <property type="molecule type" value="Genomic_DNA"/>
</dbReference>
<evidence type="ECO:0000313" key="3">
    <source>
        <dbReference type="Proteomes" id="UP001470230"/>
    </source>
</evidence>
<comment type="caution">
    <text evidence="2">The sequence shown here is derived from an EMBL/GenBank/DDBJ whole genome shotgun (WGS) entry which is preliminary data.</text>
</comment>
<proteinExistence type="predicted"/>
<sequence>MDNYKNDFQSPSSNDFQIKDDSLSNNLNDNPLDVQILTHEIRDLSEKSTATFMNNDFKALKNALMNLSTLMNEKIDGILYKQIESTVLSVFKNLNFDIFIYKLCDTIASNDQFNEIINYAIDIIHFLTVLDSSYLTNYNFIPFLNSIYFNHENIMKIQTKIIEIYSRILPNQIIYDPNFQNFAPTFFKILETFQNYDLKANLVESFISSSCEMKIYFQSLLPFLSFFLQKERCSEIEIRIITSLLQQEKEIFPFLCQNGFIQHILNSVSNCMEDINIRIINFYLFVFNFDVEIRKSFNFDNVCLNLLDSESEEEQSFALNYFWHFIPECLPLLFDENRIGIDLLWSIISDSFFCDSKIEIKTMSMRFLLKLLQFNNNNDMMTCILNSNVCEICETMLNLGDFESVCLSIDVLNFLLNIAVRDPSYAVVFIPQFKRSENESILSSLSDDDLQRKAVDFLSKFDQLCQNS</sequence>
<name>A0ABR2KZ07_9EUKA</name>
<feature type="region of interest" description="Disordered" evidence="1">
    <location>
        <begin position="1"/>
        <end position="24"/>
    </location>
</feature>
<keyword evidence="3" id="KW-1185">Reference proteome</keyword>
<evidence type="ECO:0000313" key="2">
    <source>
        <dbReference type="EMBL" id="KAK8896058.1"/>
    </source>
</evidence>
<accession>A0ABR2KZ07</accession>
<feature type="compositionally biased region" description="Polar residues" evidence="1">
    <location>
        <begin position="1"/>
        <end position="16"/>
    </location>
</feature>
<dbReference type="InterPro" id="IPR016024">
    <property type="entry name" value="ARM-type_fold"/>
</dbReference>
<gene>
    <name evidence="2" type="ORF">M9Y10_013946</name>
</gene>
<reference evidence="2 3" key="1">
    <citation type="submission" date="2024-04" db="EMBL/GenBank/DDBJ databases">
        <title>Tritrichomonas musculus Genome.</title>
        <authorList>
            <person name="Alves-Ferreira E."/>
            <person name="Grigg M."/>
            <person name="Lorenzi H."/>
            <person name="Galac M."/>
        </authorList>
    </citation>
    <scope>NUCLEOTIDE SEQUENCE [LARGE SCALE GENOMIC DNA]</scope>
    <source>
        <strain evidence="2 3">EAF2021</strain>
    </source>
</reference>
<organism evidence="2 3">
    <name type="scientific">Tritrichomonas musculus</name>
    <dbReference type="NCBI Taxonomy" id="1915356"/>
    <lineage>
        <taxon>Eukaryota</taxon>
        <taxon>Metamonada</taxon>
        <taxon>Parabasalia</taxon>
        <taxon>Tritrichomonadida</taxon>
        <taxon>Tritrichomonadidae</taxon>
        <taxon>Tritrichomonas</taxon>
    </lineage>
</organism>